<feature type="compositionally biased region" description="Low complexity" evidence="2">
    <location>
        <begin position="771"/>
        <end position="785"/>
    </location>
</feature>
<comment type="caution">
    <text evidence="4">The sequence shown here is derived from an EMBL/GenBank/DDBJ whole genome shotgun (WGS) entry which is preliminary data.</text>
</comment>
<evidence type="ECO:0000313" key="4">
    <source>
        <dbReference type="EMBL" id="CAF3699793.1"/>
    </source>
</evidence>
<dbReference type="InterPro" id="IPR050409">
    <property type="entry name" value="E3_ubiq-protein_ligase"/>
</dbReference>
<dbReference type="InterPro" id="IPR010314">
    <property type="entry name" value="E3_Ub_ligase_DUF913"/>
</dbReference>
<name>A0A818UP17_9BILA</name>
<feature type="region of interest" description="Disordered" evidence="2">
    <location>
        <begin position="744"/>
        <end position="820"/>
    </location>
</feature>
<feature type="compositionally biased region" description="Pro residues" evidence="2">
    <location>
        <begin position="1449"/>
        <end position="1462"/>
    </location>
</feature>
<dbReference type="GO" id="GO:0005634">
    <property type="term" value="C:nucleus"/>
    <property type="evidence" value="ECO:0007669"/>
    <property type="project" value="TreeGrafter"/>
</dbReference>
<evidence type="ECO:0000256" key="2">
    <source>
        <dbReference type="SAM" id="MobiDB-lite"/>
    </source>
</evidence>
<feature type="domain" description="UBA" evidence="3">
    <location>
        <begin position="1482"/>
        <end position="1522"/>
    </location>
</feature>
<dbReference type="SMART" id="SM00165">
    <property type="entry name" value="UBA"/>
    <property type="match status" value="1"/>
</dbReference>
<evidence type="ECO:0000256" key="1">
    <source>
        <dbReference type="ARBA" id="ARBA00022679"/>
    </source>
</evidence>
<gene>
    <name evidence="4" type="ORF">OXD698_LOCUS12198</name>
</gene>
<dbReference type="PROSITE" id="PS50030">
    <property type="entry name" value="UBA"/>
    <property type="match status" value="1"/>
</dbReference>
<evidence type="ECO:0000259" key="3">
    <source>
        <dbReference type="PROSITE" id="PS50030"/>
    </source>
</evidence>
<dbReference type="InterPro" id="IPR015940">
    <property type="entry name" value="UBA"/>
</dbReference>
<organism evidence="4 5">
    <name type="scientific">Adineta steineri</name>
    <dbReference type="NCBI Taxonomy" id="433720"/>
    <lineage>
        <taxon>Eukaryota</taxon>
        <taxon>Metazoa</taxon>
        <taxon>Spiralia</taxon>
        <taxon>Gnathifera</taxon>
        <taxon>Rotifera</taxon>
        <taxon>Eurotatoria</taxon>
        <taxon>Bdelloidea</taxon>
        <taxon>Adinetida</taxon>
        <taxon>Adinetidae</taxon>
        <taxon>Adineta</taxon>
    </lineage>
</organism>
<dbReference type="Proteomes" id="UP000663844">
    <property type="component" value="Unassembled WGS sequence"/>
</dbReference>
<feature type="region of interest" description="Disordered" evidence="2">
    <location>
        <begin position="1428"/>
        <end position="1470"/>
    </location>
</feature>
<protein>
    <recommendedName>
        <fullName evidence="3">UBA domain-containing protein</fullName>
    </recommendedName>
</protein>
<keyword evidence="1" id="KW-0808">Transferase</keyword>
<feature type="compositionally biased region" description="Polar residues" evidence="2">
    <location>
        <begin position="1428"/>
        <end position="1438"/>
    </location>
</feature>
<dbReference type="InterPro" id="IPR016024">
    <property type="entry name" value="ARM-type_fold"/>
</dbReference>
<feature type="compositionally biased region" description="Acidic residues" evidence="2">
    <location>
        <begin position="789"/>
        <end position="799"/>
    </location>
</feature>
<dbReference type="Gene3D" id="1.10.8.10">
    <property type="entry name" value="DNA helicase RuvA subunit, C-terminal domain"/>
    <property type="match status" value="1"/>
</dbReference>
<dbReference type="PANTHER" id="PTHR11254">
    <property type="entry name" value="HECT DOMAIN UBIQUITIN-PROTEIN LIGASE"/>
    <property type="match status" value="1"/>
</dbReference>
<dbReference type="SUPFAM" id="SSF48371">
    <property type="entry name" value="ARM repeat"/>
    <property type="match status" value="1"/>
</dbReference>
<dbReference type="PANTHER" id="PTHR11254:SF67">
    <property type="entry name" value="E3 UBIQUITIN-PROTEIN LIGASE HUWE1"/>
    <property type="match status" value="1"/>
</dbReference>
<dbReference type="Pfam" id="PF00627">
    <property type="entry name" value="UBA"/>
    <property type="match status" value="1"/>
</dbReference>
<dbReference type="GO" id="GO:0005737">
    <property type="term" value="C:cytoplasm"/>
    <property type="evidence" value="ECO:0007669"/>
    <property type="project" value="TreeGrafter"/>
</dbReference>
<evidence type="ECO:0000313" key="5">
    <source>
        <dbReference type="Proteomes" id="UP000663844"/>
    </source>
</evidence>
<dbReference type="InterPro" id="IPR010309">
    <property type="entry name" value="E3_Ub_ligase_DUF908"/>
</dbReference>
<dbReference type="InterPro" id="IPR009060">
    <property type="entry name" value="UBA-like_sf"/>
</dbReference>
<feature type="compositionally biased region" description="Low complexity" evidence="2">
    <location>
        <begin position="1439"/>
        <end position="1448"/>
    </location>
</feature>
<reference evidence="4" key="1">
    <citation type="submission" date="2021-02" db="EMBL/GenBank/DDBJ databases">
        <authorList>
            <person name="Nowell W R."/>
        </authorList>
    </citation>
    <scope>NUCLEOTIDE SEQUENCE</scope>
</reference>
<dbReference type="Pfam" id="PF06025">
    <property type="entry name" value="DUF913"/>
    <property type="match status" value="1"/>
</dbReference>
<accession>A0A818UP17</accession>
<dbReference type="GO" id="GO:0006511">
    <property type="term" value="P:ubiquitin-dependent protein catabolic process"/>
    <property type="evidence" value="ECO:0007669"/>
    <property type="project" value="TreeGrafter"/>
</dbReference>
<dbReference type="GO" id="GO:0000209">
    <property type="term" value="P:protein polyubiquitination"/>
    <property type="evidence" value="ECO:0007669"/>
    <property type="project" value="TreeGrafter"/>
</dbReference>
<dbReference type="EMBL" id="CAJOAZ010000704">
    <property type="protein sequence ID" value="CAF3699793.1"/>
    <property type="molecule type" value="Genomic_DNA"/>
</dbReference>
<feature type="compositionally biased region" description="Polar residues" evidence="2">
    <location>
        <begin position="496"/>
        <end position="516"/>
    </location>
</feature>
<dbReference type="SUPFAM" id="SSF46934">
    <property type="entry name" value="UBA-like"/>
    <property type="match status" value="1"/>
</dbReference>
<sequence>MKIDRSKLKKYLPEPPADCKLFIDKLKSCDRKELHDLLKPITIWHIGKCELYHWIDALDLFDAILEEACIKSGTWMLNCDKPENAELKILVLDILHFTALLIEHSYSRHLYNSIEYLIMLLQSSDVHIVLGVLSLLYVFSKRSNFITRLQLDKKQALIGRLIFLAETWGGRENGFDLARCCSVRNPEDFPEHATNLHFAYTVPSESSTINGPTMQTPKQIEIPNVHLAGPNAAAVMEIVLAQHTLPEDKQIKLFTHLRLAYAFPSFDQRLLCIQARLQALSILVYSAAIQEANNVLYDGLIEELVEVLNVRDSTLTDIKASALKTLTSIIHLERTTKHPPRLQEIIEATQANSYHGFLPALVRQCIDKLTDDSNERFPQSLSTALFSFLYHLASYETGGDALVNCGIMQSLIKVVNYYDESQDFIMFVTRAVRVIDLITTLDMTSFQTNNGLQAFINRLEHEITQCRKEQPFIIRIPKRNQGTPTANLDTHPPLSPSAQSDISGEHPSLTTQNSTVHLSKDMDTSEFIEENHDSIPQNPIPGLTCYHQRAALLKSILNYLKKAFTEPTMADTTRHIMDGSLPNSLKHIISNAEYYGPSLFHLATDVVTSFIFQEPSQLSSLQDNGLTDVLMHALLKKDVPAARDVLASLPNIFSSLCLNTRGLENFMEYKPFDKLFRVLLSPEYLPAMRRRRGTDTIYGTASSLGNAVDELMRHQVSLRTEAMKSIITLLEQLVELGNNPKYCCQKPHSSSSSTTTSKLADTIRTQHRTVRTTNTTNTNTAGNDRNSSDDEYDDDEATNDEAPLANRSVIPPSALSTSLTTSAAGTTIIQPTTTAMNTSILTTTTNELATNIPILLNQTLLSENKSEDETIPIAVPLLDYITNIMRFVEGVISNNTTDDHGKEFVKLGGLKPLLDILQMKNLPIDFPSSQACQCVAALCKSTLTLLVKDNKLIEMVITNLDTILNSLTDFYSNRTYDGSLLIEELARAVSSSTPSIDPIDAINQSSLTPTLHQLSIVHSHISLLISLCKITQTEVRSILISFWGAETGLRVLKNLNKLCLTLIWESSILLSLCSSETNMMDQQFNKNDLLKLFPLINDLTNTISPLHNVSTQLNDLTTNEITRQFDIDEIMSMDTSDFTKLKLKLSFNIQQRIKTIKPLLCVSSKLGRALGELYNLLVRQCSTSQMRHARRFNQQPTAYTPTAAAKFVASTLTEVLRDGFSFHLPANNNLTESQIEKFRLTFFVCTIGFAIPMLFDERRRPYMLMLQQFELSKAQDALFSALEWTLDLINRQSLITDEQQLSQLNNTYDASPTEFLNSALMLILRLVNVKSILESPHSIPKKAQTERQYFIPFNPLHYLALTHKCAFHILTNSCSVLWDKPYLLKDHATKIIDSILSIFCHILRGESQIQKKLQDEEQIQQVQQNVPVPTSALPTNDTAQQQQQQVQQPPVPPPAQQQPQPPVATDTDVTGSSILNSTEAARLNEERIQSITSMGFSREHAIEGLLQTNNNLELAVDYCVSHPQAVIAPQTQTTLPDMDTDMARALLLSLGQEVDEAALANPIAALAALSRDNNNANEINANPPSNPNPELSSSSAASTIAAAVAVAAAATTNPNASILLENLSQQKLLLPTIEPLSKESVDRFTDSIMLKILDILPDTVYKMCELVVTTMHRNGISWRDHFLEIIANDIKTSYYSLIDLLDKTSSSSQDDQQSTMIFLNDHQNSVLFSRTLLMSLLFEEMPFPCARIVEKFSLINFFCILIHR</sequence>
<proteinExistence type="predicted"/>
<feature type="region of interest" description="Disordered" evidence="2">
    <location>
        <begin position="477"/>
        <end position="516"/>
    </location>
</feature>
<dbReference type="Pfam" id="PF06012">
    <property type="entry name" value="DUF908"/>
    <property type="match status" value="1"/>
</dbReference>
<dbReference type="GO" id="GO:0061630">
    <property type="term" value="F:ubiquitin protein ligase activity"/>
    <property type="evidence" value="ECO:0007669"/>
    <property type="project" value="TreeGrafter"/>
</dbReference>
<feature type="non-terminal residue" evidence="4">
    <location>
        <position position="1764"/>
    </location>
</feature>